<dbReference type="Proteomes" id="UP000002668">
    <property type="component" value="Genome"/>
</dbReference>
<protein>
    <submittedName>
        <fullName evidence="1">Predicted protein</fullName>
    </submittedName>
</protein>
<dbReference type="InParanoid" id="E4ZTC7"/>
<dbReference type="AlphaFoldDB" id="E4ZTC7"/>
<accession>E4ZTC7</accession>
<organism evidence="2">
    <name type="scientific">Leptosphaeria maculans (strain JN3 / isolate v23.1.3 / race Av1-4-5-6-7-8)</name>
    <name type="common">Blackleg fungus</name>
    <name type="synonym">Phoma lingam</name>
    <dbReference type="NCBI Taxonomy" id="985895"/>
    <lineage>
        <taxon>Eukaryota</taxon>
        <taxon>Fungi</taxon>
        <taxon>Dikarya</taxon>
        <taxon>Ascomycota</taxon>
        <taxon>Pezizomycotina</taxon>
        <taxon>Dothideomycetes</taxon>
        <taxon>Pleosporomycetidae</taxon>
        <taxon>Pleosporales</taxon>
        <taxon>Pleosporineae</taxon>
        <taxon>Leptosphaeriaceae</taxon>
        <taxon>Plenodomus</taxon>
        <taxon>Plenodomus lingam/Leptosphaeria maculans species complex</taxon>
    </lineage>
</organism>
<dbReference type="EMBL" id="FP929125">
    <property type="protein sequence ID" value="CBX94783.1"/>
    <property type="molecule type" value="Genomic_DNA"/>
</dbReference>
<evidence type="ECO:0000313" key="1">
    <source>
        <dbReference type="EMBL" id="CBX94783.1"/>
    </source>
</evidence>
<proteinExistence type="predicted"/>
<reference evidence="2" key="1">
    <citation type="journal article" date="2011" name="Nat. Commun.">
        <title>Effector diversification within compartments of the Leptosphaeria maculans genome affected by Repeat-Induced Point mutations.</title>
        <authorList>
            <person name="Rouxel T."/>
            <person name="Grandaubert J."/>
            <person name="Hane J.K."/>
            <person name="Hoede C."/>
            <person name="van de Wouw A.P."/>
            <person name="Couloux A."/>
            <person name="Dominguez V."/>
            <person name="Anthouard V."/>
            <person name="Bally P."/>
            <person name="Bourras S."/>
            <person name="Cozijnsen A.J."/>
            <person name="Ciuffetti L.M."/>
            <person name="Degrave A."/>
            <person name="Dilmaghani A."/>
            <person name="Duret L."/>
            <person name="Fudal I."/>
            <person name="Goodwin S.B."/>
            <person name="Gout L."/>
            <person name="Glaser N."/>
            <person name="Linglin J."/>
            <person name="Kema G.H.J."/>
            <person name="Lapalu N."/>
            <person name="Lawrence C.B."/>
            <person name="May K."/>
            <person name="Meyer M."/>
            <person name="Ollivier B."/>
            <person name="Poulain J."/>
            <person name="Schoch C.L."/>
            <person name="Simon A."/>
            <person name="Spatafora J.W."/>
            <person name="Stachowiak A."/>
            <person name="Turgeon B.G."/>
            <person name="Tyler B.M."/>
            <person name="Vincent D."/>
            <person name="Weissenbach J."/>
            <person name="Amselem J."/>
            <person name="Quesneville H."/>
            <person name="Oliver R.P."/>
            <person name="Wincker P."/>
            <person name="Balesdent M.-H."/>
            <person name="Howlett B.J."/>
        </authorList>
    </citation>
    <scope>NUCLEOTIDE SEQUENCE [LARGE SCALE GENOMIC DNA]</scope>
    <source>
        <strain evidence="2">JN3 / isolate v23.1.3 / race Av1-4-5-6-7-8</strain>
    </source>
</reference>
<name>E4ZTC7_LEPMJ</name>
<gene>
    <name evidence="1" type="ORF">LEMA_P117860.1</name>
</gene>
<sequence>MHACQHSTHTFVWACAITRADWCCNVHKQTSGFFCLFQGYWLVDAITRNLCQLVLVKSWGGGRGTTEKQNKDGGFMGLEGGVRIDAN</sequence>
<evidence type="ECO:0000313" key="2">
    <source>
        <dbReference type="Proteomes" id="UP000002668"/>
    </source>
</evidence>
<dbReference type="VEuPathDB" id="FungiDB:LEMA_P117860.1"/>
<dbReference type="HOGENOM" id="CLU_2483767_0_0_1"/>
<keyword evidence="2" id="KW-1185">Reference proteome</keyword>